<keyword evidence="1" id="KW-0472">Membrane</keyword>
<gene>
    <name evidence="2" type="ORF">M513_00701</name>
</gene>
<accession>A0A085MMM9</accession>
<evidence type="ECO:0000313" key="3">
    <source>
        <dbReference type="Proteomes" id="UP000030764"/>
    </source>
</evidence>
<dbReference type="Proteomes" id="UP000030764">
    <property type="component" value="Unassembled WGS sequence"/>
</dbReference>
<keyword evidence="1" id="KW-1133">Transmembrane helix</keyword>
<name>A0A085MMM9_9BILA</name>
<dbReference type="AlphaFoldDB" id="A0A085MMM9"/>
<reference evidence="2 3" key="1">
    <citation type="journal article" date="2014" name="Nat. Genet.">
        <title>Genome and transcriptome of the porcine whipworm Trichuris suis.</title>
        <authorList>
            <person name="Jex A.R."/>
            <person name="Nejsum P."/>
            <person name="Schwarz E.M."/>
            <person name="Hu L."/>
            <person name="Young N.D."/>
            <person name="Hall R.S."/>
            <person name="Korhonen P.K."/>
            <person name="Liao S."/>
            <person name="Thamsborg S."/>
            <person name="Xia J."/>
            <person name="Xu P."/>
            <person name="Wang S."/>
            <person name="Scheerlinck J.P."/>
            <person name="Hofmann A."/>
            <person name="Sternberg P.W."/>
            <person name="Wang J."/>
            <person name="Gasser R.B."/>
        </authorList>
    </citation>
    <scope>NUCLEOTIDE SEQUENCE [LARGE SCALE GENOMIC DNA]</scope>
    <source>
        <strain evidence="2">DCEP-RM93M</strain>
    </source>
</reference>
<proteinExistence type="predicted"/>
<feature type="transmembrane region" description="Helical" evidence="1">
    <location>
        <begin position="171"/>
        <end position="195"/>
    </location>
</feature>
<evidence type="ECO:0000256" key="1">
    <source>
        <dbReference type="SAM" id="Phobius"/>
    </source>
</evidence>
<dbReference type="EMBL" id="KL363184">
    <property type="protein sequence ID" value="KFD58475.1"/>
    <property type="molecule type" value="Genomic_DNA"/>
</dbReference>
<keyword evidence="1" id="KW-0812">Transmembrane</keyword>
<feature type="transmembrane region" description="Helical" evidence="1">
    <location>
        <begin position="141"/>
        <end position="165"/>
    </location>
</feature>
<protein>
    <submittedName>
        <fullName evidence="2">Uncharacterized protein</fullName>
    </submittedName>
</protein>
<organism evidence="2 3">
    <name type="scientific">Trichuris suis</name>
    <name type="common">pig whipworm</name>
    <dbReference type="NCBI Taxonomy" id="68888"/>
    <lineage>
        <taxon>Eukaryota</taxon>
        <taxon>Metazoa</taxon>
        <taxon>Ecdysozoa</taxon>
        <taxon>Nematoda</taxon>
        <taxon>Enoplea</taxon>
        <taxon>Dorylaimia</taxon>
        <taxon>Trichinellida</taxon>
        <taxon>Trichuridae</taxon>
        <taxon>Trichuris</taxon>
    </lineage>
</organism>
<evidence type="ECO:0000313" key="2">
    <source>
        <dbReference type="EMBL" id="KFD58475.1"/>
    </source>
</evidence>
<sequence length="224" mass="23899">MGGSLLWIKAPVLLPRWDPPSARTLAAYENLCLHENIAERIMIRAFCVDVFSGMLPVLHNIAIENLIVGSITSEDYILIYSASSGGSDDVYFNHRSLVLASTLQQVGIALCRCNPLSVLVPLQEYILSECKSLKVAYRRPVVLAVVVFLVSLGNTVVVAAVVAAVVGFDSIAVVVAVFAVVVGFDSIAVVVAVAVGCGSILNNNMDLPIIYSEFTSVKDSATLD</sequence>
<keyword evidence="3" id="KW-1185">Reference proteome</keyword>